<keyword evidence="2" id="KW-0503">Monooxygenase</keyword>
<keyword evidence="2" id="KW-0560">Oxidoreductase</keyword>
<dbReference type="PROSITE" id="PS51725">
    <property type="entry name" value="ABM"/>
    <property type="match status" value="1"/>
</dbReference>
<dbReference type="RefSeq" id="WP_394833475.1">
    <property type="nucleotide sequence ID" value="NZ_CP089929.1"/>
</dbReference>
<protein>
    <submittedName>
        <fullName evidence="2">Antibiotic biosynthesis monooxygenase</fullName>
    </submittedName>
</protein>
<accession>A0ABZ2L3Q5</accession>
<dbReference type="Pfam" id="PF03992">
    <property type="entry name" value="ABM"/>
    <property type="match status" value="1"/>
</dbReference>
<dbReference type="PANTHER" id="PTHR33336:SF15">
    <property type="entry name" value="ABM DOMAIN-CONTAINING PROTEIN"/>
    <property type="match status" value="1"/>
</dbReference>
<organism evidence="2 3">
    <name type="scientific">Pendulispora rubella</name>
    <dbReference type="NCBI Taxonomy" id="2741070"/>
    <lineage>
        <taxon>Bacteria</taxon>
        <taxon>Pseudomonadati</taxon>
        <taxon>Myxococcota</taxon>
        <taxon>Myxococcia</taxon>
        <taxon>Myxococcales</taxon>
        <taxon>Sorangiineae</taxon>
        <taxon>Pendulisporaceae</taxon>
        <taxon>Pendulispora</taxon>
    </lineage>
</organism>
<dbReference type="GO" id="GO:0004497">
    <property type="term" value="F:monooxygenase activity"/>
    <property type="evidence" value="ECO:0007669"/>
    <property type="project" value="UniProtKB-KW"/>
</dbReference>
<dbReference type="Gene3D" id="3.30.70.100">
    <property type="match status" value="1"/>
</dbReference>
<dbReference type="Proteomes" id="UP001374803">
    <property type="component" value="Chromosome"/>
</dbReference>
<sequence length="99" mass="11114">MSSTLTVVAYLHAKPGQEKKLLDELVAMREPSLAEPGCISYQAYVEGRDPHRIAMIEEWKDRAALNAHFESPHFQRFAPKLEGLLAEPLVIKHFTAVDG</sequence>
<reference evidence="2" key="1">
    <citation type="submission" date="2021-12" db="EMBL/GenBank/DDBJ databases">
        <title>Discovery of the Pendulisporaceae a myxobacterial family with distinct sporulation behavior and unique specialized metabolism.</title>
        <authorList>
            <person name="Garcia R."/>
            <person name="Popoff A."/>
            <person name="Bader C.D."/>
            <person name="Loehr J."/>
            <person name="Walesch S."/>
            <person name="Walt C."/>
            <person name="Boldt J."/>
            <person name="Bunk B."/>
            <person name="Haeckl F.J.F.P.J."/>
            <person name="Gunesch A.P."/>
            <person name="Birkelbach J."/>
            <person name="Nuebel U."/>
            <person name="Pietschmann T."/>
            <person name="Bach T."/>
            <person name="Mueller R."/>
        </authorList>
    </citation>
    <scope>NUCLEOTIDE SEQUENCE</scope>
    <source>
        <strain evidence="2">MSr11367</strain>
    </source>
</reference>
<evidence type="ECO:0000259" key="1">
    <source>
        <dbReference type="PROSITE" id="PS51725"/>
    </source>
</evidence>
<dbReference type="InterPro" id="IPR011008">
    <property type="entry name" value="Dimeric_a/b-barrel"/>
</dbReference>
<evidence type="ECO:0000313" key="2">
    <source>
        <dbReference type="EMBL" id="WXB03840.1"/>
    </source>
</evidence>
<proteinExistence type="predicted"/>
<dbReference type="InterPro" id="IPR050744">
    <property type="entry name" value="AI-2_Isomerase_LsrG"/>
</dbReference>
<dbReference type="PANTHER" id="PTHR33336">
    <property type="entry name" value="QUINOL MONOOXYGENASE YGIN-RELATED"/>
    <property type="match status" value="1"/>
</dbReference>
<dbReference type="SUPFAM" id="SSF54909">
    <property type="entry name" value="Dimeric alpha+beta barrel"/>
    <property type="match status" value="1"/>
</dbReference>
<dbReference type="EMBL" id="CP089983">
    <property type="protein sequence ID" value="WXB03840.1"/>
    <property type="molecule type" value="Genomic_DNA"/>
</dbReference>
<keyword evidence="3" id="KW-1185">Reference proteome</keyword>
<dbReference type="InterPro" id="IPR007138">
    <property type="entry name" value="ABM_dom"/>
</dbReference>
<name>A0ABZ2L3Q5_9BACT</name>
<feature type="domain" description="ABM" evidence="1">
    <location>
        <begin position="5"/>
        <end position="94"/>
    </location>
</feature>
<evidence type="ECO:0000313" key="3">
    <source>
        <dbReference type="Proteomes" id="UP001374803"/>
    </source>
</evidence>
<gene>
    <name evidence="2" type="ORF">LVJ94_43910</name>
</gene>